<evidence type="ECO:0000313" key="1">
    <source>
        <dbReference type="EMBL" id="KAJ9642078.1"/>
    </source>
</evidence>
<dbReference type="Proteomes" id="UP001172680">
    <property type="component" value="Unassembled WGS sequence"/>
</dbReference>
<name>A0ACC2Z370_9PEZI</name>
<dbReference type="EMBL" id="JAPDRP010000014">
    <property type="protein sequence ID" value="KAJ9642078.1"/>
    <property type="molecule type" value="Genomic_DNA"/>
</dbReference>
<proteinExistence type="predicted"/>
<keyword evidence="2" id="KW-1185">Reference proteome</keyword>
<comment type="caution">
    <text evidence="1">The sequence shown here is derived from an EMBL/GenBank/DDBJ whole genome shotgun (WGS) entry which is preliminary data.</text>
</comment>
<reference evidence="1" key="1">
    <citation type="submission" date="2022-10" db="EMBL/GenBank/DDBJ databases">
        <title>Culturing micro-colonial fungi from biological soil crusts in the Mojave desert and describing Neophaeococcomyces mojavensis, and introducing the new genera and species Taxawa tesnikishii.</title>
        <authorList>
            <person name="Kurbessoian T."/>
            <person name="Stajich J.E."/>
        </authorList>
    </citation>
    <scope>NUCLEOTIDE SEQUENCE</scope>
    <source>
        <strain evidence="1">JES_115</strain>
    </source>
</reference>
<protein>
    <submittedName>
        <fullName evidence="1">Uncharacterized protein</fullName>
    </submittedName>
</protein>
<gene>
    <name evidence="1" type="ORF">H2199_005293</name>
</gene>
<organism evidence="1 2">
    <name type="scientific">Coniosporium tulheliwenetii</name>
    <dbReference type="NCBI Taxonomy" id="3383036"/>
    <lineage>
        <taxon>Eukaryota</taxon>
        <taxon>Fungi</taxon>
        <taxon>Dikarya</taxon>
        <taxon>Ascomycota</taxon>
        <taxon>Pezizomycotina</taxon>
        <taxon>Dothideomycetes</taxon>
        <taxon>Dothideomycetes incertae sedis</taxon>
        <taxon>Coniosporium</taxon>
    </lineage>
</organism>
<accession>A0ACC2Z370</accession>
<evidence type="ECO:0000313" key="2">
    <source>
        <dbReference type="Proteomes" id="UP001172680"/>
    </source>
</evidence>
<sequence>MDHSQERSRQIMVRTSPDEVSNLCWQQLNDPEGRPYYVNTETHESSRQRPGGLPEGWREAKDPDGKVFYVHDALQLASWYRPGEQPPVRRPTTITSQAVVPTTALDSSSIVMQPSKPNTEVTKRVAATAKPTTAVPKSSASVEITLGSAAEATVNLFDPTEGGIVRNTKIAAHMTAQGIDATVKKVVNNRRLKNFAKGTGLTAANRKVKKAWRNAERAVDSRDKNVVSAHDAGVFNEGIVVEEYEEGSDGEECPFETIQGYGVREKSEIDGSEAEFMYSRLGESGYQHLQQPAVQHEPHVEGRVVEEHGTYLIQSTVAEYGVYGKGNISVIEDEIGTQDEAGAEGEFADELEVDVQQDLEYAEGEGFE</sequence>